<reference evidence="3" key="1">
    <citation type="journal article" date="2019" name="Int. J. Syst. Evol. Microbiol.">
        <title>The Global Catalogue of Microorganisms (GCM) 10K type strain sequencing project: providing services to taxonomists for standard genome sequencing and annotation.</title>
        <authorList>
            <consortium name="The Broad Institute Genomics Platform"/>
            <consortium name="The Broad Institute Genome Sequencing Center for Infectious Disease"/>
            <person name="Wu L."/>
            <person name="Ma J."/>
        </authorList>
    </citation>
    <scope>NUCLEOTIDE SEQUENCE [LARGE SCALE GENOMIC DNA]</scope>
    <source>
        <strain evidence="3">CCM 8897</strain>
    </source>
</reference>
<dbReference type="Pfam" id="PF13302">
    <property type="entry name" value="Acetyltransf_3"/>
    <property type="match status" value="1"/>
</dbReference>
<evidence type="ECO:0000313" key="3">
    <source>
        <dbReference type="Proteomes" id="UP001596310"/>
    </source>
</evidence>
<accession>A0ABW1UP60</accession>
<sequence>MNELKGGRICLRPFQAADIDLIEKLGTTPLYHQSAGFAIVRNAAEVQQVLHIYQERPESFVIVQQATGAAIGLVELNQRGVDPASGLDRTRELGFILLQEYWGQGYMTEALQVLLGWAFPQLALTEVWAGHYENNQRSARLLQKIGFEFRYEVTLPFKFIEQTQEKYYLLTPTRWQRLREKTNFFPG</sequence>
<dbReference type="EMBL" id="JBHSSM010000021">
    <property type="protein sequence ID" value="MFC6315769.1"/>
    <property type="molecule type" value="Genomic_DNA"/>
</dbReference>
<dbReference type="Proteomes" id="UP001596310">
    <property type="component" value="Unassembled WGS sequence"/>
</dbReference>
<dbReference type="InterPro" id="IPR000182">
    <property type="entry name" value="GNAT_dom"/>
</dbReference>
<keyword evidence="2" id="KW-0012">Acyltransferase</keyword>
<keyword evidence="2" id="KW-0456">Lyase</keyword>
<proteinExistence type="predicted"/>
<dbReference type="SUPFAM" id="SSF55729">
    <property type="entry name" value="Acyl-CoA N-acyltransferases (Nat)"/>
    <property type="match status" value="1"/>
</dbReference>
<gene>
    <name evidence="2" type="ORF">ACFQHW_09365</name>
</gene>
<organism evidence="2 3">
    <name type="scientific">Lapidilactobacillus achengensis</name>
    <dbReference type="NCBI Taxonomy" id="2486000"/>
    <lineage>
        <taxon>Bacteria</taxon>
        <taxon>Bacillati</taxon>
        <taxon>Bacillota</taxon>
        <taxon>Bacilli</taxon>
        <taxon>Lactobacillales</taxon>
        <taxon>Lactobacillaceae</taxon>
        <taxon>Lapidilactobacillus</taxon>
    </lineage>
</organism>
<protein>
    <submittedName>
        <fullName evidence="2">GNAT family N-acetyltransferase</fullName>
        <ecNumber evidence="2">2.3.-.-</ecNumber>
    </submittedName>
</protein>
<dbReference type="PROSITE" id="PS51186">
    <property type="entry name" value="GNAT"/>
    <property type="match status" value="1"/>
</dbReference>
<comment type="caution">
    <text evidence="2">The sequence shown here is derived from an EMBL/GenBank/DDBJ whole genome shotgun (WGS) entry which is preliminary data.</text>
</comment>
<dbReference type="InterPro" id="IPR016181">
    <property type="entry name" value="Acyl_CoA_acyltransferase"/>
</dbReference>
<dbReference type="PANTHER" id="PTHR43792">
    <property type="entry name" value="GNAT FAMILY, PUTATIVE (AFU_ORTHOLOGUE AFUA_3G00765)-RELATED-RELATED"/>
    <property type="match status" value="1"/>
</dbReference>
<feature type="domain" description="N-acetyltransferase" evidence="1">
    <location>
        <begin position="9"/>
        <end position="173"/>
    </location>
</feature>
<dbReference type="RefSeq" id="WP_125602361.1">
    <property type="nucleotide sequence ID" value="NZ_JBHSSM010000021.1"/>
</dbReference>
<evidence type="ECO:0000259" key="1">
    <source>
        <dbReference type="PROSITE" id="PS51186"/>
    </source>
</evidence>
<keyword evidence="2" id="KW-0808">Transferase</keyword>
<evidence type="ECO:0000313" key="2">
    <source>
        <dbReference type="EMBL" id="MFC6315769.1"/>
    </source>
</evidence>
<dbReference type="GO" id="GO:0016746">
    <property type="term" value="F:acyltransferase activity"/>
    <property type="evidence" value="ECO:0007669"/>
    <property type="project" value="UniProtKB-KW"/>
</dbReference>
<name>A0ABW1UP60_9LACO</name>
<dbReference type="InterPro" id="IPR051531">
    <property type="entry name" value="N-acetyltransferase"/>
</dbReference>
<dbReference type="GO" id="GO:0016829">
    <property type="term" value="F:lyase activity"/>
    <property type="evidence" value="ECO:0007669"/>
    <property type="project" value="UniProtKB-KW"/>
</dbReference>
<dbReference type="EC" id="2.3.-.-" evidence="2"/>
<dbReference type="Gene3D" id="3.40.630.30">
    <property type="match status" value="1"/>
</dbReference>
<keyword evidence="3" id="KW-1185">Reference proteome</keyword>